<dbReference type="OrthoDB" id="894278at2"/>
<keyword evidence="1" id="KW-0472">Membrane</keyword>
<dbReference type="RefSeq" id="WP_035116839.1">
    <property type="nucleotide sequence ID" value="NZ_AVBI01000001.1"/>
</dbReference>
<gene>
    <name evidence="2" type="ORF">IP98_01134</name>
</gene>
<evidence type="ECO:0000313" key="2">
    <source>
        <dbReference type="EMBL" id="TWI13153.1"/>
    </source>
</evidence>
<proteinExistence type="predicted"/>
<organism evidence="2 3">
    <name type="scientific">Flavobacterium cauense R2A-7</name>
    <dbReference type="NCBI Taxonomy" id="1341154"/>
    <lineage>
        <taxon>Bacteria</taxon>
        <taxon>Pseudomonadati</taxon>
        <taxon>Bacteroidota</taxon>
        <taxon>Flavobacteriia</taxon>
        <taxon>Flavobacteriales</taxon>
        <taxon>Flavobacteriaceae</taxon>
        <taxon>Flavobacterium</taxon>
    </lineage>
</organism>
<keyword evidence="1" id="KW-0812">Transmembrane</keyword>
<feature type="transmembrane region" description="Helical" evidence="1">
    <location>
        <begin position="68"/>
        <end position="87"/>
    </location>
</feature>
<sequence>MKLTYLFPHRLKLLSGIVFCITSIILLTALLDDLFLFEKFELKTTVFALNETGIMGQKKTFSFIENNIIDEITMTLFILSGLVFAFSKEKVEDEMTEKVRLDSLVWATYFNYIAFLFCTWFFYGVLYLNILMFAVFTHLLFFVIRFNWKMHQIRKTNCDEE</sequence>
<protein>
    <submittedName>
        <fullName evidence="2">Uncharacterized protein</fullName>
    </submittedName>
</protein>
<name>A0A562LZZ2_9FLAO</name>
<feature type="transmembrane region" description="Helical" evidence="1">
    <location>
        <begin position="12"/>
        <end position="31"/>
    </location>
</feature>
<dbReference type="EMBL" id="VLKQ01000004">
    <property type="protein sequence ID" value="TWI13153.1"/>
    <property type="molecule type" value="Genomic_DNA"/>
</dbReference>
<accession>A0A562LZZ2</accession>
<keyword evidence="1" id="KW-1133">Transmembrane helix</keyword>
<dbReference type="AlphaFoldDB" id="A0A562LZZ2"/>
<evidence type="ECO:0000256" key="1">
    <source>
        <dbReference type="SAM" id="Phobius"/>
    </source>
</evidence>
<feature type="transmembrane region" description="Helical" evidence="1">
    <location>
        <begin position="99"/>
        <end position="122"/>
    </location>
</feature>
<keyword evidence="3" id="KW-1185">Reference proteome</keyword>
<feature type="transmembrane region" description="Helical" evidence="1">
    <location>
        <begin position="128"/>
        <end position="148"/>
    </location>
</feature>
<reference evidence="2 3" key="1">
    <citation type="journal article" date="2015" name="Stand. Genomic Sci.">
        <title>Genomic Encyclopedia of Bacterial and Archaeal Type Strains, Phase III: the genomes of soil and plant-associated and newly described type strains.</title>
        <authorList>
            <person name="Whitman W.B."/>
            <person name="Woyke T."/>
            <person name="Klenk H.P."/>
            <person name="Zhou Y."/>
            <person name="Lilburn T.G."/>
            <person name="Beck B.J."/>
            <person name="De Vos P."/>
            <person name="Vandamme P."/>
            <person name="Eisen J.A."/>
            <person name="Garrity G."/>
            <person name="Hugenholtz P."/>
            <person name="Kyrpides N.C."/>
        </authorList>
    </citation>
    <scope>NUCLEOTIDE SEQUENCE [LARGE SCALE GENOMIC DNA]</scope>
    <source>
        <strain evidence="2 3">CGMCC 1.7270</strain>
    </source>
</reference>
<dbReference type="Proteomes" id="UP000319848">
    <property type="component" value="Unassembled WGS sequence"/>
</dbReference>
<evidence type="ECO:0000313" key="3">
    <source>
        <dbReference type="Proteomes" id="UP000319848"/>
    </source>
</evidence>
<comment type="caution">
    <text evidence="2">The sequence shown here is derived from an EMBL/GenBank/DDBJ whole genome shotgun (WGS) entry which is preliminary data.</text>
</comment>